<name>F9WS17_TRYVY</name>
<dbReference type="EMBL" id="CAEX01005362">
    <property type="protein sequence ID" value="CCD20355.1"/>
    <property type="molecule type" value="Genomic_DNA"/>
</dbReference>
<dbReference type="Proteomes" id="UP000009027">
    <property type="component" value="Unassembled WGS sequence"/>
</dbReference>
<organism evidence="1 2">
    <name type="scientific">Trypanosoma vivax (strain Y486)</name>
    <dbReference type="NCBI Taxonomy" id="1055687"/>
    <lineage>
        <taxon>Eukaryota</taxon>
        <taxon>Discoba</taxon>
        <taxon>Euglenozoa</taxon>
        <taxon>Kinetoplastea</taxon>
        <taxon>Metakinetoplastina</taxon>
        <taxon>Trypanosomatida</taxon>
        <taxon>Trypanosomatidae</taxon>
        <taxon>Trypanosoma</taxon>
        <taxon>Duttonella</taxon>
    </lineage>
</organism>
<evidence type="ECO:0000313" key="2">
    <source>
        <dbReference type="Proteomes" id="UP000009027"/>
    </source>
</evidence>
<feature type="non-terminal residue" evidence="1">
    <location>
        <position position="199"/>
    </location>
</feature>
<keyword evidence="2" id="KW-1185">Reference proteome</keyword>
<protein>
    <submittedName>
        <fullName evidence="1">Uncharacterized protein</fullName>
    </submittedName>
</protein>
<dbReference type="AlphaFoldDB" id="F9WS17"/>
<evidence type="ECO:0000313" key="1">
    <source>
        <dbReference type="EMBL" id="CCD20355.1"/>
    </source>
</evidence>
<reference evidence="1 2" key="1">
    <citation type="journal article" date="2012" name="Proc. Natl. Acad. Sci. U.S.A.">
        <title>Antigenic diversity is generated by distinct evolutionary mechanisms in African trypanosome species.</title>
        <authorList>
            <person name="Jackson A.P."/>
            <person name="Berry A."/>
            <person name="Aslett M."/>
            <person name="Allison H.C."/>
            <person name="Burton P."/>
            <person name="Vavrova-Anderson J."/>
            <person name="Brown R."/>
            <person name="Browne H."/>
            <person name="Corton N."/>
            <person name="Hauser H."/>
            <person name="Gamble J."/>
            <person name="Gilderthorp R."/>
            <person name="Marcello L."/>
            <person name="McQuillan J."/>
            <person name="Otto T.D."/>
            <person name="Quail M.A."/>
            <person name="Sanders M.J."/>
            <person name="van Tonder A."/>
            <person name="Ginger M.L."/>
            <person name="Field M.C."/>
            <person name="Barry J.D."/>
            <person name="Hertz-Fowler C."/>
            <person name="Berriman M."/>
        </authorList>
    </citation>
    <scope>NUCLEOTIDE SEQUENCE</scope>
    <source>
        <strain evidence="1 2">Y486</strain>
    </source>
</reference>
<accession>F9WS17</accession>
<gene>
    <name evidence="1" type="ORF">TvY486_0031468</name>
</gene>
<proteinExistence type="predicted"/>
<sequence>MHVPSGAGALVHPKEGWREKVVLGAEPLACSYRAECVAMEAGLKRFVDVIGLSKTHRRRVVAFTDSLSPLMALARQRWRAISGLTRISSCALRGSVCPSTSSSYSRTAGCHEMRRETRQLSTATQSRSRIRRGSLASSLVWKGRCGTRRTGPLRRVGLHARIAVCCSIAFDRHRNSPSWIVCANRCWHSSERAHRSISG</sequence>
<comment type="caution">
    <text evidence="1">The sequence shown here is derived from an EMBL/GenBank/DDBJ whole genome shotgun (WGS) entry which is preliminary data.</text>
</comment>